<feature type="region of interest" description="Disordered" evidence="1">
    <location>
        <begin position="192"/>
        <end position="211"/>
    </location>
</feature>
<protein>
    <submittedName>
        <fullName evidence="2">Uncharacterized protein</fullName>
    </submittedName>
</protein>
<evidence type="ECO:0000256" key="1">
    <source>
        <dbReference type="SAM" id="MobiDB-lite"/>
    </source>
</evidence>
<dbReference type="OrthoDB" id="194064at2759"/>
<feature type="compositionally biased region" description="Low complexity" evidence="1">
    <location>
        <begin position="139"/>
        <end position="154"/>
    </location>
</feature>
<feature type="non-terminal residue" evidence="2">
    <location>
        <position position="1"/>
    </location>
</feature>
<dbReference type="EMBL" id="BRXZ01001660">
    <property type="protein sequence ID" value="GMH76169.1"/>
    <property type="molecule type" value="Genomic_DNA"/>
</dbReference>
<feature type="compositionally biased region" description="Basic and acidic residues" evidence="1">
    <location>
        <begin position="431"/>
        <end position="444"/>
    </location>
</feature>
<organism evidence="2 3">
    <name type="scientific">Triparma retinervis</name>
    <dbReference type="NCBI Taxonomy" id="2557542"/>
    <lineage>
        <taxon>Eukaryota</taxon>
        <taxon>Sar</taxon>
        <taxon>Stramenopiles</taxon>
        <taxon>Ochrophyta</taxon>
        <taxon>Bolidophyceae</taxon>
        <taxon>Parmales</taxon>
        <taxon>Triparmaceae</taxon>
        <taxon>Triparma</taxon>
    </lineage>
</organism>
<comment type="caution">
    <text evidence="2">The sequence shown here is derived from an EMBL/GenBank/DDBJ whole genome shotgun (WGS) entry which is preliminary data.</text>
</comment>
<keyword evidence="3" id="KW-1185">Reference proteome</keyword>
<feature type="region of interest" description="Disordered" evidence="1">
    <location>
        <begin position="431"/>
        <end position="455"/>
    </location>
</feature>
<dbReference type="AlphaFoldDB" id="A0A9W7AR23"/>
<feature type="region of interest" description="Disordered" evidence="1">
    <location>
        <begin position="130"/>
        <end position="159"/>
    </location>
</feature>
<sequence>EGVKEIYDGDWTSLEPNKVLDPEGRGTVWDVVVDLAELSKGMGLKCCMGVMSRRVGRGREGRGIMLERFREAVGEGDELRAREWVEEWGAVWGGGGGGGGGAGGKRNTVKEKLRRLSVMTTTKEAGSTMASAGFSLPESPKNSAAPYAPASSGAKMNPNGGAASVKYSPFGFEDPDRTVRVMKLVRDTVVLTGPGGASTQDGGNAGGGEPDSSFSQGTLFSFAGAGAGGEYEEILRGGLVTVSQNDAVESVLLPAMEREGGLGHVKGALMAMVETLVRRGCNVSPAVVALATEVLCRMGESRVAVGLLRSKEGGQELYGRDEVELAKILCAIGDKHDKKFLSLHGLDMLKRIGTNEARGVIVRRFLEEGDFLGAVRVGKGGKGGEEGWPTSGDFWRAAVKKALEVEEGERARLLYLLFVFLKSYGEKDVSTKIGKGGEEGQHREGAKRRQSWKEKERAKGLRVESKLASEVGGGFPDGLIKNQQVVNTLKGMFGFA</sequence>
<name>A0A9W7AR23_9STRA</name>
<evidence type="ECO:0000313" key="3">
    <source>
        <dbReference type="Proteomes" id="UP001165082"/>
    </source>
</evidence>
<evidence type="ECO:0000313" key="2">
    <source>
        <dbReference type="EMBL" id="GMH76169.1"/>
    </source>
</evidence>
<gene>
    <name evidence="2" type="ORF">TrRE_jg5111</name>
</gene>
<accession>A0A9W7AR23</accession>
<reference evidence="2" key="1">
    <citation type="submission" date="2022-07" db="EMBL/GenBank/DDBJ databases">
        <title>Genome analysis of Parmales, a sister group of diatoms, reveals the evolutionary specialization of diatoms from phago-mixotrophs to photoautotrophs.</title>
        <authorList>
            <person name="Ban H."/>
            <person name="Sato S."/>
            <person name="Yoshikawa S."/>
            <person name="Kazumasa Y."/>
            <person name="Nakamura Y."/>
            <person name="Ichinomiya M."/>
            <person name="Saitoh K."/>
            <person name="Sato N."/>
            <person name="Blanc-Mathieu R."/>
            <person name="Endo H."/>
            <person name="Kuwata A."/>
            <person name="Ogata H."/>
        </authorList>
    </citation>
    <scope>NUCLEOTIDE SEQUENCE</scope>
</reference>
<dbReference type="Proteomes" id="UP001165082">
    <property type="component" value="Unassembled WGS sequence"/>
</dbReference>
<proteinExistence type="predicted"/>